<evidence type="ECO:0000313" key="3">
    <source>
        <dbReference type="Proteomes" id="UP000024635"/>
    </source>
</evidence>
<dbReference type="OrthoDB" id="5867978at2759"/>
<feature type="region of interest" description="Disordered" evidence="1">
    <location>
        <begin position="46"/>
        <end position="68"/>
    </location>
</feature>
<keyword evidence="3" id="KW-1185">Reference proteome</keyword>
<name>A0A016TCN0_9BILA</name>
<comment type="caution">
    <text evidence="2">The sequence shown here is derived from an EMBL/GenBank/DDBJ whole genome shotgun (WGS) entry which is preliminary data.</text>
</comment>
<sequence length="68" mass="7910">MSERYHQQQMEKIQQLSDLKMQLQMAASEAAVARAEAEKVRQQLDNFLKKRDNADDGKSLDDSSRRNK</sequence>
<dbReference type="AlphaFoldDB" id="A0A016TCN0"/>
<accession>A0A016TCN0</accession>
<dbReference type="EMBL" id="JARK01001451">
    <property type="protein sequence ID" value="EYC00431.1"/>
    <property type="molecule type" value="Genomic_DNA"/>
</dbReference>
<dbReference type="Proteomes" id="UP000024635">
    <property type="component" value="Unassembled WGS sequence"/>
</dbReference>
<gene>
    <name evidence="2" type="primary">Acey_s0115.g466</name>
    <name evidence="2" type="ORF">Y032_0115g466</name>
</gene>
<organism evidence="2 3">
    <name type="scientific">Ancylostoma ceylanicum</name>
    <dbReference type="NCBI Taxonomy" id="53326"/>
    <lineage>
        <taxon>Eukaryota</taxon>
        <taxon>Metazoa</taxon>
        <taxon>Ecdysozoa</taxon>
        <taxon>Nematoda</taxon>
        <taxon>Chromadorea</taxon>
        <taxon>Rhabditida</taxon>
        <taxon>Rhabditina</taxon>
        <taxon>Rhabditomorpha</taxon>
        <taxon>Strongyloidea</taxon>
        <taxon>Ancylostomatidae</taxon>
        <taxon>Ancylostomatinae</taxon>
        <taxon>Ancylostoma</taxon>
    </lineage>
</organism>
<reference evidence="3" key="1">
    <citation type="journal article" date="2015" name="Nat. Genet.">
        <title>The genome and transcriptome of the zoonotic hookworm Ancylostoma ceylanicum identify infection-specific gene families.</title>
        <authorList>
            <person name="Schwarz E.M."/>
            <person name="Hu Y."/>
            <person name="Antoshechkin I."/>
            <person name="Miller M.M."/>
            <person name="Sternberg P.W."/>
            <person name="Aroian R.V."/>
        </authorList>
    </citation>
    <scope>NUCLEOTIDE SEQUENCE</scope>
    <source>
        <strain evidence="3">HY135</strain>
    </source>
</reference>
<proteinExistence type="predicted"/>
<protein>
    <submittedName>
        <fullName evidence="2">Uncharacterized protein</fullName>
    </submittedName>
</protein>
<evidence type="ECO:0000313" key="2">
    <source>
        <dbReference type="EMBL" id="EYC00431.1"/>
    </source>
</evidence>
<evidence type="ECO:0000256" key="1">
    <source>
        <dbReference type="SAM" id="MobiDB-lite"/>
    </source>
</evidence>